<dbReference type="InterPro" id="IPR036812">
    <property type="entry name" value="NAD(P)_OxRdtase_dom_sf"/>
</dbReference>
<evidence type="ECO:0000256" key="1">
    <source>
        <dbReference type="ARBA" id="ARBA00023002"/>
    </source>
</evidence>
<dbReference type="InterPro" id="IPR023210">
    <property type="entry name" value="NADP_OxRdtase_dom"/>
</dbReference>
<proteinExistence type="predicted"/>
<dbReference type="PANTHER" id="PTHR43625:SF40">
    <property type="entry name" value="ALDO-KETO REDUCTASE YAKC [NADP(+)]"/>
    <property type="match status" value="1"/>
</dbReference>
<keyword evidence="4" id="KW-1185">Reference proteome</keyword>
<feature type="domain" description="NADP-dependent oxidoreductase" evidence="2">
    <location>
        <begin position="51"/>
        <end position="312"/>
    </location>
</feature>
<accession>A0ABP4ARA6</accession>
<dbReference type="PANTHER" id="PTHR43625">
    <property type="entry name" value="AFLATOXIN B1 ALDEHYDE REDUCTASE"/>
    <property type="match status" value="1"/>
</dbReference>
<dbReference type="PRINTS" id="PR00069">
    <property type="entry name" value="ALDKETRDTASE"/>
</dbReference>
<protein>
    <submittedName>
        <fullName evidence="3">Aldo/keto reductase</fullName>
    </submittedName>
</protein>
<dbReference type="Proteomes" id="UP001499967">
    <property type="component" value="Unassembled WGS sequence"/>
</dbReference>
<comment type="caution">
    <text evidence="3">The sequence shown here is derived from an EMBL/GenBank/DDBJ whole genome shotgun (WGS) entry which is preliminary data.</text>
</comment>
<dbReference type="CDD" id="cd19088">
    <property type="entry name" value="AKR_AKR13B1"/>
    <property type="match status" value="1"/>
</dbReference>
<organism evidence="3 4">
    <name type="scientific">Pseudonocardia zijingensis</name>
    <dbReference type="NCBI Taxonomy" id="153376"/>
    <lineage>
        <taxon>Bacteria</taxon>
        <taxon>Bacillati</taxon>
        <taxon>Actinomycetota</taxon>
        <taxon>Actinomycetes</taxon>
        <taxon>Pseudonocardiales</taxon>
        <taxon>Pseudonocardiaceae</taxon>
        <taxon>Pseudonocardia</taxon>
    </lineage>
</organism>
<dbReference type="InterPro" id="IPR050791">
    <property type="entry name" value="Aldo-Keto_reductase"/>
</dbReference>
<evidence type="ECO:0000313" key="4">
    <source>
        <dbReference type="Proteomes" id="UP001499967"/>
    </source>
</evidence>
<reference evidence="4" key="1">
    <citation type="journal article" date="2019" name="Int. J. Syst. Evol. Microbiol.">
        <title>The Global Catalogue of Microorganisms (GCM) 10K type strain sequencing project: providing services to taxonomists for standard genome sequencing and annotation.</title>
        <authorList>
            <consortium name="The Broad Institute Genomics Platform"/>
            <consortium name="The Broad Institute Genome Sequencing Center for Infectious Disease"/>
            <person name="Wu L."/>
            <person name="Ma J."/>
        </authorList>
    </citation>
    <scope>NUCLEOTIDE SEQUENCE [LARGE SCALE GENOMIC DNA]</scope>
    <source>
        <strain evidence="4">JCM 11117</strain>
    </source>
</reference>
<evidence type="ECO:0000259" key="2">
    <source>
        <dbReference type="Pfam" id="PF00248"/>
    </source>
</evidence>
<keyword evidence="1" id="KW-0560">Oxidoreductase</keyword>
<name>A0ABP4ARA6_9PSEU</name>
<dbReference type="Gene3D" id="3.20.20.100">
    <property type="entry name" value="NADP-dependent oxidoreductase domain"/>
    <property type="match status" value="1"/>
</dbReference>
<evidence type="ECO:0000313" key="3">
    <source>
        <dbReference type="EMBL" id="GAA0938319.1"/>
    </source>
</evidence>
<dbReference type="SUPFAM" id="SSF51430">
    <property type="entry name" value="NAD(P)-linked oxidoreductase"/>
    <property type="match status" value="1"/>
</dbReference>
<dbReference type="InterPro" id="IPR020471">
    <property type="entry name" value="AKR"/>
</dbReference>
<dbReference type="EMBL" id="BAAAHP010000090">
    <property type="protein sequence ID" value="GAA0938319.1"/>
    <property type="molecule type" value="Genomic_DNA"/>
</dbReference>
<gene>
    <name evidence="3" type="ORF">GCM10009559_31990</name>
</gene>
<sequence>MTLGEAPVTFCGVASGAGVMVGGVSTLSDSRPAAASGRFRLGGEQGRDVHRLGFGSMRLTGPGVWGPPADRASAVAVLRRAADLGVDLFDTADSYGPDVAEELLREALHPYDGLTIATKAGLLRTGPGEWHAYGRPEYLRQQCDHSLRKLGVERIDLFQLHRVDPQVPADEQYGVLAELQAEGKVAAVGLSEVGVDQIEAARRVVEVATVQNRYNIADRSSDDVLRYCTEQGIGFIPWAPIASGELAQPGGALDGAARRLDATPAQVALAWLLQRSSVMLPIPGTSGVEHLEENVRAALLPLDLDTVDELDTAA</sequence>
<dbReference type="Pfam" id="PF00248">
    <property type="entry name" value="Aldo_ket_red"/>
    <property type="match status" value="1"/>
</dbReference>